<dbReference type="EnsemblPlants" id="Pp3c21_10470V3.1">
    <property type="protein sequence ID" value="Pp3c21_10470V3.1"/>
    <property type="gene ID" value="Pp3c21_10470"/>
</dbReference>
<dbReference type="RefSeq" id="XP_024359930.1">
    <property type="nucleotide sequence ID" value="XM_024504162.1"/>
</dbReference>
<dbReference type="PaxDb" id="3218-PP1S235_42V6.1"/>
<dbReference type="Gramene" id="Pp3c21_10470V3.1">
    <property type="protein sequence ID" value="Pp3c21_10470V3.1"/>
    <property type="gene ID" value="Pp3c21_10470"/>
</dbReference>
<reference evidence="3 5" key="1">
    <citation type="journal article" date="2008" name="Science">
        <title>The Physcomitrella genome reveals evolutionary insights into the conquest of land by plants.</title>
        <authorList>
            <person name="Rensing S."/>
            <person name="Lang D."/>
            <person name="Zimmer A."/>
            <person name="Terry A."/>
            <person name="Salamov A."/>
            <person name="Shapiro H."/>
            <person name="Nishiyama T."/>
            <person name="Perroud P.-F."/>
            <person name="Lindquist E."/>
            <person name="Kamisugi Y."/>
            <person name="Tanahashi T."/>
            <person name="Sakakibara K."/>
            <person name="Fujita T."/>
            <person name="Oishi K."/>
            <person name="Shin-I T."/>
            <person name="Kuroki Y."/>
            <person name="Toyoda A."/>
            <person name="Suzuki Y."/>
            <person name="Hashimoto A."/>
            <person name="Yamaguchi K."/>
            <person name="Sugano A."/>
            <person name="Kohara Y."/>
            <person name="Fujiyama A."/>
            <person name="Anterola A."/>
            <person name="Aoki S."/>
            <person name="Ashton N."/>
            <person name="Barbazuk W.B."/>
            <person name="Barker E."/>
            <person name="Bennetzen J."/>
            <person name="Bezanilla M."/>
            <person name="Blankenship R."/>
            <person name="Cho S.H."/>
            <person name="Dutcher S."/>
            <person name="Estelle M."/>
            <person name="Fawcett J.A."/>
            <person name="Gundlach H."/>
            <person name="Hanada K."/>
            <person name="Heyl A."/>
            <person name="Hicks K.A."/>
            <person name="Hugh J."/>
            <person name="Lohr M."/>
            <person name="Mayer K."/>
            <person name="Melkozernov A."/>
            <person name="Murata T."/>
            <person name="Nelson D."/>
            <person name="Pils B."/>
            <person name="Prigge M."/>
            <person name="Reiss B."/>
            <person name="Renner T."/>
            <person name="Rombauts S."/>
            <person name="Rushton P."/>
            <person name="Sanderfoot A."/>
            <person name="Schween G."/>
            <person name="Shiu S.-H."/>
            <person name="Stueber K."/>
            <person name="Theodoulou F.L."/>
            <person name="Tu H."/>
            <person name="Van de Peer Y."/>
            <person name="Verrier P.J."/>
            <person name="Waters E."/>
            <person name="Wood A."/>
            <person name="Yang L."/>
            <person name="Cove D."/>
            <person name="Cuming A."/>
            <person name="Hasebe M."/>
            <person name="Lucas S."/>
            <person name="Mishler D.B."/>
            <person name="Reski R."/>
            <person name="Grigoriev I."/>
            <person name="Quatrano R.S."/>
            <person name="Boore J.L."/>
        </authorList>
    </citation>
    <scope>NUCLEOTIDE SEQUENCE [LARGE SCALE GENOMIC DNA]</scope>
    <source>
        <strain evidence="4 5">cv. Gransden 2004</strain>
    </source>
</reference>
<dbReference type="RefSeq" id="XP_024359931.1">
    <property type="nucleotide sequence ID" value="XM_024504163.1"/>
</dbReference>
<dbReference type="RefSeq" id="XP_024359932.1">
    <property type="nucleotide sequence ID" value="XM_024504164.2"/>
</dbReference>
<dbReference type="GO" id="GO:0009507">
    <property type="term" value="C:chloroplast"/>
    <property type="evidence" value="ECO:0007669"/>
    <property type="project" value="InterPro"/>
</dbReference>
<dbReference type="AlphaFoldDB" id="A0A2K1IRH0"/>
<dbReference type="PANTHER" id="PTHR36399:SF1">
    <property type="entry name" value="PHOTOSYNTHETIC NDH SUBUNIT OF SUBCOMPLEX B 5, CHLOROPLASTIC"/>
    <property type="match status" value="1"/>
</dbReference>
<dbReference type="PANTHER" id="PTHR36399">
    <property type="entry name" value="PHOTOSYNTHETIC NDH SUBUNIT OF SUBCOMPLEX B 5, CHLOROPLASTIC"/>
    <property type="match status" value="1"/>
</dbReference>
<reference evidence="3 5" key="2">
    <citation type="journal article" date="2018" name="Plant J.">
        <title>The Physcomitrella patens chromosome-scale assembly reveals moss genome structure and evolution.</title>
        <authorList>
            <person name="Lang D."/>
            <person name="Ullrich K.K."/>
            <person name="Murat F."/>
            <person name="Fuchs J."/>
            <person name="Jenkins J."/>
            <person name="Haas F.B."/>
            <person name="Piednoel M."/>
            <person name="Gundlach H."/>
            <person name="Van Bel M."/>
            <person name="Meyberg R."/>
            <person name="Vives C."/>
            <person name="Morata J."/>
            <person name="Symeonidi A."/>
            <person name="Hiss M."/>
            <person name="Muchero W."/>
            <person name="Kamisugi Y."/>
            <person name="Saleh O."/>
            <person name="Blanc G."/>
            <person name="Decker E.L."/>
            <person name="van Gessel N."/>
            <person name="Grimwood J."/>
            <person name="Hayes R.D."/>
            <person name="Graham S.W."/>
            <person name="Gunter L.E."/>
            <person name="McDaniel S.F."/>
            <person name="Hoernstein S.N.W."/>
            <person name="Larsson A."/>
            <person name="Li F.W."/>
            <person name="Perroud P.F."/>
            <person name="Phillips J."/>
            <person name="Ranjan P."/>
            <person name="Rokshar D.S."/>
            <person name="Rothfels C.J."/>
            <person name="Schneider L."/>
            <person name="Shu S."/>
            <person name="Stevenson D.W."/>
            <person name="Thummler F."/>
            <person name="Tillich M."/>
            <person name="Villarreal Aguilar J.C."/>
            <person name="Widiez T."/>
            <person name="Wong G.K."/>
            <person name="Wymore A."/>
            <person name="Zhang Y."/>
            <person name="Zimmer A.D."/>
            <person name="Quatrano R.S."/>
            <person name="Mayer K.F.X."/>
            <person name="Goodstein D."/>
            <person name="Casacuberta J.M."/>
            <person name="Vandepoele K."/>
            <person name="Reski R."/>
            <person name="Cuming A.C."/>
            <person name="Tuskan G.A."/>
            <person name="Maumus F."/>
            <person name="Salse J."/>
            <person name="Schmutz J."/>
            <person name="Rensing S.A."/>
        </authorList>
    </citation>
    <scope>NUCLEOTIDE SEQUENCE [LARGE SCALE GENOMIC DNA]</scope>
    <source>
        <strain evidence="4 5">cv. Gransden 2004</strain>
    </source>
</reference>
<feature type="chain" id="PRO_5044576252" evidence="2">
    <location>
        <begin position="16"/>
        <end position="179"/>
    </location>
</feature>
<protein>
    <submittedName>
        <fullName evidence="3 4">Uncharacterized protein</fullName>
    </submittedName>
</protein>
<feature type="transmembrane region" description="Helical" evidence="1">
    <location>
        <begin position="118"/>
        <end position="138"/>
    </location>
</feature>
<dbReference type="GO" id="GO:0006979">
    <property type="term" value="P:response to oxidative stress"/>
    <property type="evidence" value="ECO:0007669"/>
    <property type="project" value="InterPro"/>
</dbReference>
<dbReference type="Proteomes" id="UP000006727">
    <property type="component" value="Chromosome 21"/>
</dbReference>
<evidence type="ECO:0000313" key="5">
    <source>
        <dbReference type="Proteomes" id="UP000006727"/>
    </source>
</evidence>
<dbReference type="GeneID" id="112274532"/>
<accession>A0A2K1IRH0</accession>
<gene>
    <name evidence="4" type="primary">LOC112274532</name>
    <name evidence="3" type="ORF">PHYPA_025994</name>
</gene>
<dbReference type="STRING" id="3218.A0A2K1IRH0"/>
<feature type="signal peptide" evidence="2">
    <location>
        <begin position="1"/>
        <end position="15"/>
    </location>
</feature>
<proteinExistence type="predicted"/>
<organism evidence="3">
    <name type="scientific">Physcomitrium patens</name>
    <name type="common">Spreading-leaved earth moss</name>
    <name type="synonym">Physcomitrella patens</name>
    <dbReference type="NCBI Taxonomy" id="3218"/>
    <lineage>
        <taxon>Eukaryota</taxon>
        <taxon>Viridiplantae</taxon>
        <taxon>Streptophyta</taxon>
        <taxon>Embryophyta</taxon>
        <taxon>Bryophyta</taxon>
        <taxon>Bryophytina</taxon>
        <taxon>Bryopsida</taxon>
        <taxon>Funariidae</taxon>
        <taxon>Funariales</taxon>
        <taxon>Funariaceae</taxon>
        <taxon>Physcomitrium</taxon>
    </lineage>
</organism>
<keyword evidence="2" id="KW-0732">Signal</keyword>
<evidence type="ECO:0000313" key="4">
    <source>
        <dbReference type="EnsemblPlants" id="Pp3c21_10470V3.1"/>
    </source>
</evidence>
<dbReference type="EnsemblPlants" id="Pp3c21_10470V3.2">
    <property type="protein sequence ID" value="Pp3c21_10470V3.2"/>
    <property type="gene ID" value="Pp3c21_10470"/>
</dbReference>
<dbReference type="EnsemblPlants" id="Pp3c21_10470V3.4">
    <property type="protein sequence ID" value="Pp3c21_10470V3.4"/>
    <property type="gene ID" value="Pp3c21_10470"/>
</dbReference>
<dbReference type="Gramene" id="Pp3c21_10470V3.2">
    <property type="protein sequence ID" value="Pp3c21_10470V3.2"/>
    <property type="gene ID" value="Pp3c21_10470"/>
</dbReference>
<keyword evidence="1" id="KW-1133">Transmembrane helix</keyword>
<dbReference type="RefSeq" id="XP_073386006.1">
    <property type="nucleotide sequence ID" value="XM_073529905.1"/>
</dbReference>
<dbReference type="OMA" id="AFIGMEM"/>
<evidence type="ECO:0000256" key="2">
    <source>
        <dbReference type="SAM" id="SignalP"/>
    </source>
</evidence>
<sequence>MAAMACLTTPACLCAAPTAPLLVRSITISETCIGSSSQHLRAFVKRSPRLVVLKAGNRTGVEPDLEEDFRDVHQTAGEDMEDLFPFGKADGAHTWHEGDDGTWWDGIKEVFETSGGPVGAQGAISWLFVPGLIAGVVFNVDQEYLFLYTALFIFAFIGMEMAKPDKPSHFEPEMYKLKE</sequence>
<dbReference type="EMBL" id="ABEU02000021">
    <property type="protein sequence ID" value="PNR31871.1"/>
    <property type="molecule type" value="Genomic_DNA"/>
</dbReference>
<keyword evidence="5" id="KW-1185">Reference proteome</keyword>
<evidence type="ECO:0000256" key="1">
    <source>
        <dbReference type="SAM" id="Phobius"/>
    </source>
</evidence>
<dbReference type="OrthoDB" id="1925600at2759"/>
<reference evidence="4" key="3">
    <citation type="submission" date="2020-12" db="UniProtKB">
        <authorList>
            <consortium name="EnsemblPlants"/>
        </authorList>
    </citation>
    <scope>IDENTIFICATION</scope>
</reference>
<dbReference type="Gramene" id="Pp3c21_10470V3.4">
    <property type="protein sequence ID" value="Pp3c21_10470V3.4"/>
    <property type="gene ID" value="Pp3c21_10470"/>
</dbReference>
<feature type="transmembrane region" description="Helical" evidence="1">
    <location>
        <begin position="145"/>
        <end position="162"/>
    </location>
</feature>
<keyword evidence="1" id="KW-0472">Membrane</keyword>
<dbReference type="InterPro" id="IPR034569">
    <property type="entry name" value="PNSB5"/>
</dbReference>
<evidence type="ECO:0000313" key="3">
    <source>
        <dbReference type="EMBL" id="PNR31871.1"/>
    </source>
</evidence>
<keyword evidence="1" id="KW-0812">Transmembrane</keyword>
<name>A0A2K1IRH0_PHYPA</name>